<feature type="compositionally biased region" description="Basic and acidic residues" evidence="1">
    <location>
        <begin position="128"/>
        <end position="139"/>
    </location>
</feature>
<comment type="caution">
    <text evidence="2">The sequence shown here is derived from an EMBL/GenBank/DDBJ whole genome shotgun (WGS) entry which is preliminary data.</text>
</comment>
<evidence type="ECO:0000256" key="1">
    <source>
        <dbReference type="SAM" id="MobiDB-lite"/>
    </source>
</evidence>
<keyword evidence="3" id="KW-1185">Reference proteome</keyword>
<organism evidence="2 3">
    <name type="scientific">Colletotrichum zoysiae</name>
    <dbReference type="NCBI Taxonomy" id="1216348"/>
    <lineage>
        <taxon>Eukaryota</taxon>
        <taxon>Fungi</taxon>
        <taxon>Dikarya</taxon>
        <taxon>Ascomycota</taxon>
        <taxon>Pezizomycotina</taxon>
        <taxon>Sordariomycetes</taxon>
        <taxon>Hypocreomycetidae</taxon>
        <taxon>Glomerellales</taxon>
        <taxon>Glomerellaceae</taxon>
        <taxon>Colletotrichum</taxon>
        <taxon>Colletotrichum graminicola species complex</taxon>
    </lineage>
</organism>
<accession>A0AAD9LU22</accession>
<sequence>MRIWSHPSCPIELTTSHHLITATYYLPTYLGWPLPQPRKSMLPSSSPPHCLHSAAGRWSCSYLPTVLASLAFDTKHKSNQPYSPHALFCFSLFYVSVSLSFHTPTTYIVIIITSTHPSNIPNQGTNTRDTHTPAEKDLGHIPPAGQLSRPPYLPVCLPTT</sequence>
<gene>
    <name evidence="2" type="ORF">LX32DRAFT_329837</name>
</gene>
<dbReference type="EMBL" id="MU843259">
    <property type="protein sequence ID" value="KAK2020427.1"/>
    <property type="molecule type" value="Genomic_DNA"/>
</dbReference>
<name>A0AAD9LU22_9PEZI</name>
<protein>
    <submittedName>
        <fullName evidence="2">Uncharacterized protein</fullName>
    </submittedName>
</protein>
<evidence type="ECO:0000313" key="3">
    <source>
        <dbReference type="Proteomes" id="UP001232148"/>
    </source>
</evidence>
<dbReference type="AlphaFoldDB" id="A0AAD9LU22"/>
<reference evidence="2" key="1">
    <citation type="submission" date="2021-06" db="EMBL/GenBank/DDBJ databases">
        <title>Comparative genomics, transcriptomics and evolutionary studies reveal genomic signatures of adaptation to plant cell wall in hemibiotrophic fungi.</title>
        <authorList>
            <consortium name="DOE Joint Genome Institute"/>
            <person name="Baroncelli R."/>
            <person name="Diaz J.F."/>
            <person name="Benocci T."/>
            <person name="Peng M."/>
            <person name="Battaglia E."/>
            <person name="Haridas S."/>
            <person name="Andreopoulos W."/>
            <person name="Labutti K."/>
            <person name="Pangilinan J."/>
            <person name="Floch G.L."/>
            <person name="Makela M.R."/>
            <person name="Henrissat B."/>
            <person name="Grigoriev I.V."/>
            <person name="Crouch J.A."/>
            <person name="De Vries R.P."/>
            <person name="Sukno S.A."/>
            <person name="Thon M.R."/>
        </authorList>
    </citation>
    <scope>NUCLEOTIDE SEQUENCE</scope>
    <source>
        <strain evidence="2">MAFF235873</strain>
    </source>
</reference>
<feature type="region of interest" description="Disordered" evidence="1">
    <location>
        <begin position="119"/>
        <end position="146"/>
    </location>
</feature>
<evidence type="ECO:0000313" key="2">
    <source>
        <dbReference type="EMBL" id="KAK2020427.1"/>
    </source>
</evidence>
<dbReference type="Proteomes" id="UP001232148">
    <property type="component" value="Unassembled WGS sequence"/>
</dbReference>
<proteinExistence type="predicted"/>